<reference evidence="2" key="1">
    <citation type="submission" date="2019-08" db="EMBL/GenBank/DDBJ databases">
        <authorList>
            <person name="Kucharzyk K."/>
            <person name="Murdoch R.W."/>
            <person name="Higgins S."/>
            <person name="Loffler F."/>
        </authorList>
    </citation>
    <scope>NUCLEOTIDE SEQUENCE</scope>
</reference>
<accession>A0A645IBV0</accession>
<organism evidence="2">
    <name type="scientific">bioreactor metagenome</name>
    <dbReference type="NCBI Taxonomy" id="1076179"/>
    <lineage>
        <taxon>unclassified sequences</taxon>
        <taxon>metagenomes</taxon>
        <taxon>ecological metagenomes</taxon>
    </lineage>
</organism>
<dbReference type="Pfam" id="PF02954">
    <property type="entry name" value="HTH_8"/>
    <property type="match status" value="1"/>
</dbReference>
<feature type="domain" description="DNA binding HTH" evidence="1">
    <location>
        <begin position="8"/>
        <end position="45"/>
    </location>
</feature>
<name>A0A645IBV0_9ZZZZ</name>
<dbReference type="GO" id="GO:0043565">
    <property type="term" value="F:sequence-specific DNA binding"/>
    <property type="evidence" value="ECO:0007669"/>
    <property type="project" value="InterPro"/>
</dbReference>
<dbReference type="InterPro" id="IPR002197">
    <property type="entry name" value="HTH_Fis"/>
</dbReference>
<dbReference type="EMBL" id="VSSQ01111372">
    <property type="protein sequence ID" value="MPN48755.1"/>
    <property type="molecule type" value="Genomic_DNA"/>
</dbReference>
<evidence type="ECO:0000313" key="2">
    <source>
        <dbReference type="EMBL" id="MPN48755.1"/>
    </source>
</evidence>
<gene>
    <name evidence="2" type="ORF">SDC9_196367</name>
</gene>
<protein>
    <recommendedName>
        <fullName evidence="1">DNA binding HTH domain-containing protein</fullName>
    </recommendedName>
</protein>
<evidence type="ECO:0000259" key="1">
    <source>
        <dbReference type="Pfam" id="PF02954"/>
    </source>
</evidence>
<sequence>MLNLRKENYEKEKIMEALRLAKGNKTMAASILNIDRKTLYNKIKLYNVTT</sequence>
<comment type="caution">
    <text evidence="2">The sequence shown here is derived from an EMBL/GenBank/DDBJ whole genome shotgun (WGS) entry which is preliminary data.</text>
</comment>
<dbReference type="SUPFAM" id="SSF46689">
    <property type="entry name" value="Homeodomain-like"/>
    <property type="match status" value="1"/>
</dbReference>
<proteinExistence type="predicted"/>
<dbReference type="Gene3D" id="1.10.10.60">
    <property type="entry name" value="Homeodomain-like"/>
    <property type="match status" value="1"/>
</dbReference>
<dbReference type="PRINTS" id="PR01590">
    <property type="entry name" value="HTHFIS"/>
</dbReference>
<dbReference type="AlphaFoldDB" id="A0A645IBV0"/>
<dbReference type="InterPro" id="IPR009057">
    <property type="entry name" value="Homeodomain-like_sf"/>
</dbReference>